<dbReference type="Gene3D" id="3.40.50.150">
    <property type="entry name" value="Vaccinia Virus protein VP39"/>
    <property type="match status" value="1"/>
</dbReference>
<dbReference type="Proteomes" id="UP000053599">
    <property type="component" value="Unassembled WGS sequence"/>
</dbReference>
<reference evidence="4 5" key="1">
    <citation type="submission" date="2015-01" db="EMBL/GenBank/DDBJ databases">
        <title>The Genome Sequence of Exophiala sideris CBS121828.</title>
        <authorList>
            <consortium name="The Broad Institute Genomics Platform"/>
            <person name="Cuomo C."/>
            <person name="de Hoog S."/>
            <person name="Gorbushina A."/>
            <person name="Stielow B."/>
            <person name="Teixiera M."/>
            <person name="Abouelleil A."/>
            <person name="Chapman S.B."/>
            <person name="Priest M."/>
            <person name="Young S.K."/>
            <person name="Wortman J."/>
            <person name="Nusbaum C."/>
            <person name="Birren B."/>
        </authorList>
    </citation>
    <scope>NUCLEOTIDE SEQUENCE [LARGE SCALE GENOMIC DNA]</scope>
    <source>
        <strain evidence="4 5">CBS 121828</strain>
    </source>
</reference>
<dbReference type="InterPro" id="IPR051419">
    <property type="entry name" value="Lys/N-term_MeTrsfase_sf"/>
</dbReference>
<organism evidence="4 5">
    <name type="scientific">Exophiala sideris</name>
    <dbReference type="NCBI Taxonomy" id="1016849"/>
    <lineage>
        <taxon>Eukaryota</taxon>
        <taxon>Fungi</taxon>
        <taxon>Dikarya</taxon>
        <taxon>Ascomycota</taxon>
        <taxon>Pezizomycotina</taxon>
        <taxon>Eurotiomycetes</taxon>
        <taxon>Chaetothyriomycetidae</taxon>
        <taxon>Chaetothyriales</taxon>
        <taxon>Herpotrichiellaceae</taxon>
        <taxon>Exophiala</taxon>
    </lineage>
</organism>
<gene>
    <name evidence="4" type="ORF">PV11_05957</name>
</gene>
<keyword evidence="3" id="KW-0808">Transferase</keyword>
<keyword evidence="2" id="KW-0489">Methyltransferase</keyword>
<protein>
    <submittedName>
        <fullName evidence="4">Uncharacterized protein</fullName>
    </submittedName>
</protein>
<dbReference type="SUPFAM" id="SSF53335">
    <property type="entry name" value="S-adenosyl-L-methionine-dependent methyltransferases"/>
    <property type="match status" value="2"/>
</dbReference>
<dbReference type="InterPro" id="IPR029063">
    <property type="entry name" value="SAM-dependent_MTases_sf"/>
</dbReference>
<comment type="similarity">
    <text evidence="1">Belongs to the methyltransferase superfamily.</text>
</comment>
<dbReference type="PANTHER" id="PTHR12176:SF84">
    <property type="entry name" value="METHYLTRANSFERASE DOMAIN-CONTAINING PROTEIN"/>
    <property type="match status" value="1"/>
</dbReference>
<dbReference type="GO" id="GO:0032259">
    <property type="term" value="P:methylation"/>
    <property type="evidence" value="ECO:0007669"/>
    <property type="project" value="UniProtKB-KW"/>
</dbReference>
<evidence type="ECO:0000313" key="5">
    <source>
        <dbReference type="Proteomes" id="UP000053599"/>
    </source>
</evidence>
<evidence type="ECO:0000256" key="1">
    <source>
        <dbReference type="ARBA" id="ARBA00008361"/>
    </source>
</evidence>
<dbReference type="CDD" id="cd02440">
    <property type="entry name" value="AdoMet_MTases"/>
    <property type="match status" value="1"/>
</dbReference>
<name>A0A0D1YM80_9EURO</name>
<dbReference type="EMBL" id="KN846952">
    <property type="protein sequence ID" value="KIV83977.1"/>
    <property type="molecule type" value="Genomic_DNA"/>
</dbReference>
<accession>A0A0D1YM80</accession>
<evidence type="ECO:0000313" key="4">
    <source>
        <dbReference type="EMBL" id="KIV83977.1"/>
    </source>
</evidence>
<dbReference type="PANTHER" id="PTHR12176">
    <property type="entry name" value="SAM-DEPENDENT METHYLTRANSFERASE SUPERFAMILY PROTEIN"/>
    <property type="match status" value="1"/>
</dbReference>
<dbReference type="HOGENOM" id="CLU_034313_0_0_1"/>
<evidence type="ECO:0000256" key="2">
    <source>
        <dbReference type="ARBA" id="ARBA00022603"/>
    </source>
</evidence>
<sequence length="308" mass="34091">MTSRPASTKAPSFSSRSYWDDRFTGDQITFEWLLSVGDTIDIINGIGLNRSVDEQGARNDSKPRILHIGCGTSELSLRLRELVRWPAQVHNVDFSEAAVEHGRMKELQAFSADAASTNAVGSRDSGVSGPTSTEVVEERSWMQWSTVDLLSLPSVQSLVGDNGKLYDLIIDKSTSDAIACGENVTIMSSWPQPDGPVPISMHPVDLLALHLAAVTAPHGRWIVISYSADRFPFFESENDQGHERAEYSRGPARFWNLERKAQITVPATEEAVVGGTQGHTVHRPEIYHWLYMLVRTNFSLRPGLGSVW</sequence>
<dbReference type="OrthoDB" id="411785at2759"/>
<dbReference type="GO" id="GO:0008168">
    <property type="term" value="F:methyltransferase activity"/>
    <property type="evidence" value="ECO:0007669"/>
    <property type="project" value="UniProtKB-KW"/>
</dbReference>
<proteinExistence type="inferred from homology"/>
<dbReference type="AlphaFoldDB" id="A0A0D1YM80"/>
<evidence type="ECO:0000256" key="3">
    <source>
        <dbReference type="ARBA" id="ARBA00022679"/>
    </source>
</evidence>